<reference evidence="9 10" key="1">
    <citation type="submission" date="2020-09" db="EMBL/GenBank/DDBJ databases">
        <authorList>
            <person name="Ashkenazy H."/>
        </authorList>
    </citation>
    <scope>NUCLEOTIDE SEQUENCE [LARGE SCALE GENOMIC DNA]</scope>
    <source>
        <strain evidence="10">cv. Cdm-0</strain>
    </source>
</reference>
<feature type="domain" description="F-box associated beta-propeller type 3" evidence="8">
    <location>
        <begin position="438"/>
        <end position="535"/>
    </location>
</feature>
<keyword evidence="4" id="KW-1133">Transmembrane helix</keyword>
<proteinExistence type="predicted"/>
<dbReference type="InterPro" id="IPR024461">
    <property type="entry name" value="CCDC90-like"/>
</dbReference>
<evidence type="ECO:0000256" key="2">
    <source>
        <dbReference type="ARBA" id="ARBA00004370"/>
    </source>
</evidence>
<comment type="subcellular location">
    <subcellularLocation>
        <location evidence="2">Membrane</location>
    </subcellularLocation>
    <subcellularLocation>
        <location evidence="1">Mitochondrion</location>
    </subcellularLocation>
</comment>
<evidence type="ECO:0000256" key="7">
    <source>
        <dbReference type="ARBA" id="ARBA00023136"/>
    </source>
</evidence>
<evidence type="ECO:0000256" key="6">
    <source>
        <dbReference type="ARBA" id="ARBA00023128"/>
    </source>
</evidence>
<dbReference type="InterPro" id="IPR013187">
    <property type="entry name" value="F-box-assoc_dom_typ3"/>
</dbReference>
<dbReference type="PANTHER" id="PTHR14360:SF1">
    <property type="entry name" value="PROTEIN FMP32, MITOCHONDRIAL"/>
    <property type="match status" value="1"/>
</dbReference>
<dbReference type="GO" id="GO:0016020">
    <property type="term" value="C:membrane"/>
    <property type="evidence" value="ECO:0007669"/>
    <property type="project" value="UniProtKB-SubCell"/>
</dbReference>
<keyword evidence="7" id="KW-0472">Membrane</keyword>
<dbReference type="PANTHER" id="PTHR14360">
    <property type="entry name" value="PROTEIN FMP32, MITOCHONDRIAL"/>
    <property type="match status" value="1"/>
</dbReference>
<dbReference type="Pfam" id="PF07798">
    <property type="entry name" value="CCDC90-like"/>
    <property type="match status" value="2"/>
</dbReference>
<dbReference type="GO" id="GO:0005739">
    <property type="term" value="C:mitochondrion"/>
    <property type="evidence" value="ECO:0007669"/>
    <property type="project" value="UniProtKB-SubCell"/>
</dbReference>
<gene>
    <name evidence="9" type="ORF">AT9943_LOCUS6875</name>
</gene>
<dbReference type="EMBL" id="LR881467">
    <property type="protein sequence ID" value="CAD5318655.1"/>
    <property type="molecule type" value="Genomic_DNA"/>
</dbReference>
<evidence type="ECO:0000256" key="1">
    <source>
        <dbReference type="ARBA" id="ARBA00004173"/>
    </source>
</evidence>
<dbReference type="Gene3D" id="1.20.5.340">
    <property type="match status" value="1"/>
</dbReference>
<name>A0A7G2ECP8_ARATH</name>
<dbReference type="NCBIfam" id="TIGR01640">
    <property type="entry name" value="F_box_assoc_1"/>
    <property type="match status" value="1"/>
</dbReference>
<keyword evidence="5" id="KW-0175">Coiled coil</keyword>
<accession>A0A7G2ECP8</accession>
<evidence type="ECO:0000259" key="8">
    <source>
        <dbReference type="Pfam" id="PF08268"/>
    </source>
</evidence>
<dbReference type="Proteomes" id="UP000516314">
    <property type="component" value="Chromosome 2"/>
</dbReference>
<evidence type="ECO:0000256" key="3">
    <source>
        <dbReference type="ARBA" id="ARBA00022692"/>
    </source>
</evidence>
<evidence type="ECO:0000313" key="9">
    <source>
        <dbReference type="EMBL" id="CAD5318655.1"/>
    </source>
</evidence>
<feature type="domain" description="F-box associated beta-propeller type 3" evidence="8">
    <location>
        <begin position="246"/>
        <end position="402"/>
    </location>
</feature>
<sequence length="552" mass="63378">MTLSKRLALLGAQSAITLAKPRGLGSSLGLLDRRPFPYRQFSELTKANGRRAFLVDTLALVRSLEAQGVPSKQAEAITSAITEVLNDSLENVSDSQEHHFTVLQRETEKLRGDIEKMRSELRYEIDKVTAGQRLDLNLERGRIRDELANQNTETTNLTNKLDREIHALRAQLEASKYEVIKYCIELILFLSSNIVPTYFIGSSYDWNAHKDIVRRFHCVSKRWASIFGSPYFKELFLTRSSTKPRLLFAIAEKGNKEKDCVWRFFSSPQLENPYEKSSSTLVAAAEFHVRFSPDNLLICHYYDLKYFSIGYASGLIYIYGNRGRARPLICNPTTGRYAILPNRYTYRKAYSFFGFDPIDKQYEALSMVYPSGPGHSKVITFGAGDLKWRRIKCSLRHDIKSEGGKLAVIYWEDDVNIQELYYKKGIDVDEYVENNVNADATNELCVWILADVEKQEWSKHAYTWTDEKFFRRLVSIAGVTASGEIVFSMRKRTPKQPFYVFYFNPERNSLQRVEIQGFGEAVTKSCDVCTFVNHVEDLNVYDLKQLNMVSSG</sequence>
<dbReference type="AlphaFoldDB" id="A0A7G2ECP8"/>
<organism evidence="9 10">
    <name type="scientific">Arabidopsis thaliana</name>
    <name type="common">Mouse-ear cress</name>
    <dbReference type="NCBI Taxonomy" id="3702"/>
    <lineage>
        <taxon>Eukaryota</taxon>
        <taxon>Viridiplantae</taxon>
        <taxon>Streptophyta</taxon>
        <taxon>Embryophyta</taxon>
        <taxon>Tracheophyta</taxon>
        <taxon>Spermatophyta</taxon>
        <taxon>Magnoliopsida</taxon>
        <taxon>eudicotyledons</taxon>
        <taxon>Gunneridae</taxon>
        <taxon>Pentapetalae</taxon>
        <taxon>rosids</taxon>
        <taxon>malvids</taxon>
        <taxon>Brassicales</taxon>
        <taxon>Brassicaceae</taxon>
        <taxon>Camelineae</taxon>
        <taxon>Arabidopsis</taxon>
    </lineage>
</organism>
<keyword evidence="6" id="KW-0496">Mitochondrion</keyword>
<evidence type="ECO:0000256" key="5">
    <source>
        <dbReference type="ARBA" id="ARBA00023054"/>
    </source>
</evidence>
<dbReference type="Pfam" id="PF08268">
    <property type="entry name" value="FBA_3"/>
    <property type="match status" value="2"/>
</dbReference>
<evidence type="ECO:0000313" key="10">
    <source>
        <dbReference type="Proteomes" id="UP000516314"/>
    </source>
</evidence>
<evidence type="ECO:0000256" key="4">
    <source>
        <dbReference type="ARBA" id="ARBA00022989"/>
    </source>
</evidence>
<protein>
    <submittedName>
        <fullName evidence="9">(thale cress) hypothetical protein</fullName>
    </submittedName>
</protein>
<dbReference type="InterPro" id="IPR017451">
    <property type="entry name" value="F-box-assoc_interact_dom"/>
</dbReference>
<keyword evidence="3" id="KW-0812">Transmembrane</keyword>